<keyword evidence="8" id="KW-0902">Two-component regulatory system</keyword>
<evidence type="ECO:0000256" key="5">
    <source>
        <dbReference type="ARBA" id="ARBA00022741"/>
    </source>
</evidence>
<name>A0A9D1U9H5_9BACT</name>
<dbReference type="GO" id="GO:0000155">
    <property type="term" value="F:phosphorelay sensor kinase activity"/>
    <property type="evidence" value="ECO:0007669"/>
    <property type="project" value="InterPro"/>
</dbReference>
<dbReference type="InterPro" id="IPR035965">
    <property type="entry name" value="PAS-like_dom_sf"/>
</dbReference>
<dbReference type="GO" id="GO:0005524">
    <property type="term" value="F:ATP binding"/>
    <property type="evidence" value="ECO:0007669"/>
    <property type="project" value="UniProtKB-KW"/>
</dbReference>
<dbReference type="Gene3D" id="3.30.450.20">
    <property type="entry name" value="PAS domain"/>
    <property type="match status" value="2"/>
</dbReference>
<keyword evidence="12" id="KW-0812">Transmembrane</keyword>
<dbReference type="SMART" id="SM00448">
    <property type="entry name" value="REC"/>
    <property type="match status" value="2"/>
</dbReference>
<dbReference type="SUPFAM" id="SSF47384">
    <property type="entry name" value="Homodimeric domain of signal transducing histidine kinase"/>
    <property type="match status" value="1"/>
</dbReference>
<dbReference type="SMART" id="SM00091">
    <property type="entry name" value="PAS"/>
    <property type="match status" value="2"/>
</dbReference>
<dbReference type="CDD" id="cd00156">
    <property type="entry name" value="REC"/>
    <property type="match status" value="1"/>
</dbReference>
<evidence type="ECO:0000256" key="9">
    <source>
        <dbReference type="ARBA" id="ARBA00064003"/>
    </source>
</evidence>
<keyword evidence="4" id="KW-0808">Transferase</keyword>
<dbReference type="InterPro" id="IPR011006">
    <property type="entry name" value="CheY-like_superfamily"/>
</dbReference>
<dbReference type="InterPro" id="IPR003594">
    <property type="entry name" value="HATPase_dom"/>
</dbReference>
<evidence type="ECO:0000313" key="18">
    <source>
        <dbReference type="Proteomes" id="UP000824264"/>
    </source>
</evidence>
<dbReference type="InterPro" id="IPR004358">
    <property type="entry name" value="Sig_transdc_His_kin-like_C"/>
</dbReference>
<dbReference type="SUPFAM" id="SSF52172">
    <property type="entry name" value="CheY-like"/>
    <property type="match status" value="2"/>
</dbReference>
<dbReference type="Gene3D" id="3.40.50.2300">
    <property type="match status" value="2"/>
</dbReference>
<evidence type="ECO:0000256" key="6">
    <source>
        <dbReference type="ARBA" id="ARBA00022777"/>
    </source>
</evidence>
<feature type="domain" description="PAC" evidence="16">
    <location>
        <begin position="235"/>
        <end position="287"/>
    </location>
</feature>
<dbReference type="Gene3D" id="1.10.287.130">
    <property type="match status" value="1"/>
</dbReference>
<evidence type="ECO:0000313" key="17">
    <source>
        <dbReference type="EMBL" id="HIW79709.1"/>
    </source>
</evidence>
<dbReference type="Pfam" id="PF00072">
    <property type="entry name" value="Response_reg"/>
    <property type="match status" value="2"/>
</dbReference>
<dbReference type="FunFam" id="3.30.565.10:FF:000010">
    <property type="entry name" value="Sensor histidine kinase RcsC"/>
    <property type="match status" value="1"/>
</dbReference>
<dbReference type="EC" id="2.7.13.3" evidence="2"/>
<sequence length="931" mass="102292">DLRGQRVAAVGPEPLAILTEAAPEITAVFAPDTREGLKMLQRGDVDAVFDALNAGTCFISMDNLHDIVVGAITPYHLTLRFGVRKEWPVLAGILDKALLSLPPATAADFHKRWMNIRQTREVDWKLFWKLTALVVIAAAAVTGTALFMLGKVRREVLVRRQTENTLTALLENLPAAVCMFDAEGRCLKLNAMCTTVFGFTEEQALGRVPGKDFPVEQAILSEASLRRVLSTGHPLTLPHAVPRGEGLFSFYLTTMTPLRQSDGTPCAVLSLSTDISAQKHLEKRLSDQLAFARQLLETSPTGVVIAVDGDIRYSNPQARALMDLREENGVIRMSPQLRKMSEQLPADHVRLAEVELKSCDAQGVQHDLRVTYTRTLFEGAPGVICWLVDITKNKAMEKELLHAKEEAETASRAKSDFLATMSHEIRTPMNGIIGMSHLALQTDLTPRQREYLTQISGSATALLRIVNDILDFSKIEAGRLEMEHVPFRLEQVLEEVAAITAPGMAEKDLEVLFQIEPDVPLLLEGDALRLSQILLNLVGNAIKFTDAGHVLVSIGLMSRETGSARLRFSVRDTGIGLTPEQIGGLFQSFTQADSSTTRRYGGTGLGLAISKQLIERMDGDIRVESVPEQGSDFIFTAVFGVLAHPELRRLLPSHPLYEARVLVVDDSPLSRSLLSEVLESLCMKPEVAADGEEALRLCEQARDEGRPFRIGLIDWRLPGQNGEAAGRALHRAMPQMALLFMASLHDQGDVLGLIRQWKAEPDAPGLSLLAKPVTPSALLTGLLASGQREEQPERAAPVFPELAGAHVLLAEDNAVNQQVAREILESCGMETDLAADGLEAIEKIWSGHYQAVCMDLEMPGMNGLTATRLLREYERFDALPIIAMSAHEAKEDREECLRAGMQDYVSKPVDPAALLDALARWIQRTPLSPRR</sequence>
<gene>
    <name evidence="17" type="ORF">H9874_11300</name>
</gene>
<dbReference type="CDD" id="cd00130">
    <property type="entry name" value="PAS"/>
    <property type="match status" value="1"/>
</dbReference>
<evidence type="ECO:0000259" key="15">
    <source>
        <dbReference type="PROSITE" id="PS50112"/>
    </source>
</evidence>
<feature type="domain" description="Response regulatory" evidence="14">
    <location>
        <begin position="660"/>
        <end position="786"/>
    </location>
</feature>
<dbReference type="PANTHER" id="PTHR45339">
    <property type="entry name" value="HYBRID SIGNAL TRANSDUCTION HISTIDINE KINASE J"/>
    <property type="match status" value="1"/>
</dbReference>
<keyword evidence="3 11" id="KW-0597">Phosphoprotein</keyword>
<comment type="caution">
    <text evidence="17">The sequence shown here is derived from an EMBL/GenBank/DDBJ whole genome shotgun (WGS) entry which is preliminary data.</text>
</comment>
<dbReference type="CDD" id="cd16922">
    <property type="entry name" value="HATPase_EvgS-ArcB-TorS-like"/>
    <property type="match status" value="1"/>
</dbReference>
<dbReference type="InterPro" id="IPR013656">
    <property type="entry name" value="PAS_4"/>
</dbReference>
<comment type="subunit">
    <text evidence="9">At low DSF concentrations, interacts with RpfF.</text>
</comment>
<dbReference type="InterPro" id="IPR000700">
    <property type="entry name" value="PAS-assoc_C"/>
</dbReference>
<dbReference type="Pfam" id="PF02518">
    <property type="entry name" value="HATPase_c"/>
    <property type="match status" value="1"/>
</dbReference>
<organism evidence="17 18">
    <name type="scientific">Candidatus Bilophila faecipullorum</name>
    <dbReference type="NCBI Taxonomy" id="2838482"/>
    <lineage>
        <taxon>Bacteria</taxon>
        <taxon>Pseudomonadati</taxon>
        <taxon>Thermodesulfobacteriota</taxon>
        <taxon>Desulfovibrionia</taxon>
        <taxon>Desulfovibrionales</taxon>
        <taxon>Desulfovibrionaceae</taxon>
        <taxon>Bilophila</taxon>
    </lineage>
</organism>
<evidence type="ECO:0000256" key="4">
    <source>
        <dbReference type="ARBA" id="ARBA00022679"/>
    </source>
</evidence>
<feature type="non-terminal residue" evidence="17">
    <location>
        <position position="1"/>
    </location>
</feature>
<dbReference type="Proteomes" id="UP000824264">
    <property type="component" value="Unassembled WGS sequence"/>
</dbReference>
<evidence type="ECO:0000256" key="8">
    <source>
        <dbReference type="ARBA" id="ARBA00023012"/>
    </source>
</evidence>
<dbReference type="FunFam" id="1.10.287.130:FF:000002">
    <property type="entry name" value="Two-component osmosensing histidine kinase"/>
    <property type="match status" value="1"/>
</dbReference>
<dbReference type="PANTHER" id="PTHR45339:SF1">
    <property type="entry name" value="HYBRID SIGNAL TRANSDUCTION HISTIDINE KINASE J"/>
    <property type="match status" value="1"/>
</dbReference>
<dbReference type="InterPro" id="IPR000014">
    <property type="entry name" value="PAS"/>
</dbReference>
<keyword evidence="7" id="KW-0067">ATP-binding</keyword>
<feature type="domain" description="Histidine kinase" evidence="13">
    <location>
        <begin position="420"/>
        <end position="641"/>
    </location>
</feature>
<dbReference type="SUPFAM" id="SSF55785">
    <property type="entry name" value="PYP-like sensor domain (PAS domain)"/>
    <property type="match status" value="2"/>
</dbReference>
<dbReference type="AlphaFoldDB" id="A0A9D1U9H5"/>
<dbReference type="Gene3D" id="3.30.565.10">
    <property type="entry name" value="Histidine kinase-like ATPase, C-terminal domain"/>
    <property type="match status" value="1"/>
</dbReference>
<dbReference type="SMART" id="SM00388">
    <property type="entry name" value="HisKA"/>
    <property type="match status" value="1"/>
</dbReference>
<dbReference type="EMBL" id="DXGI01000418">
    <property type="protein sequence ID" value="HIW79709.1"/>
    <property type="molecule type" value="Genomic_DNA"/>
</dbReference>
<evidence type="ECO:0000259" key="14">
    <source>
        <dbReference type="PROSITE" id="PS50110"/>
    </source>
</evidence>
<feature type="transmembrane region" description="Helical" evidence="12">
    <location>
        <begin position="126"/>
        <end position="149"/>
    </location>
</feature>
<protein>
    <recommendedName>
        <fullName evidence="10">Sensory/regulatory protein RpfC</fullName>
        <ecNumber evidence="2">2.7.13.3</ecNumber>
    </recommendedName>
</protein>
<keyword evidence="5" id="KW-0547">Nucleotide-binding</keyword>
<evidence type="ECO:0000256" key="12">
    <source>
        <dbReference type="SAM" id="Phobius"/>
    </source>
</evidence>
<reference evidence="17" key="2">
    <citation type="submission" date="2021-04" db="EMBL/GenBank/DDBJ databases">
        <authorList>
            <person name="Gilroy R."/>
        </authorList>
    </citation>
    <scope>NUCLEOTIDE SEQUENCE</scope>
    <source>
        <strain evidence="17">ChiSxjej5B17-1746</strain>
    </source>
</reference>
<reference evidence="17" key="1">
    <citation type="journal article" date="2021" name="PeerJ">
        <title>Extensive microbial diversity within the chicken gut microbiome revealed by metagenomics and culture.</title>
        <authorList>
            <person name="Gilroy R."/>
            <person name="Ravi A."/>
            <person name="Getino M."/>
            <person name="Pursley I."/>
            <person name="Horton D.L."/>
            <person name="Alikhan N.F."/>
            <person name="Baker D."/>
            <person name="Gharbi K."/>
            <person name="Hall N."/>
            <person name="Watson M."/>
            <person name="Adriaenssens E.M."/>
            <person name="Foster-Nyarko E."/>
            <person name="Jarju S."/>
            <person name="Secka A."/>
            <person name="Antonio M."/>
            <person name="Oren A."/>
            <person name="Chaudhuri R.R."/>
            <person name="La Ragione R."/>
            <person name="Hildebrand F."/>
            <person name="Pallen M.J."/>
        </authorList>
    </citation>
    <scope>NUCLEOTIDE SEQUENCE</scope>
    <source>
        <strain evidence="17">ChiSxjej5B17-1746</strain>
    </source>
</reference>
<dbReference type="Pfam" id="PF00512">
    <property type="entry name" value="HisKA"/>
    <property type="match status" value="1"/>
</dbReference>
<dbReference type="CDD" id="cd00082">
    <property type="entry name" value="HisKA"/>
    <property type="match status" value="1"/>
</dbReference>
<dbReference type="InterPro" id="IPR003661">
    <property type="entry name" value="HisK_dim/P_dom"/>
</dbReference>
<keyword evidence="6" id="KW-0418">Kinase</keyword>
<keyword evidence="12" id="KW-0472">Membrane</keyword>
<dbReference type="InterPro" id="IPR036890">
    <property type="entry name" value="HATPase_C_sf"/>
</dbReference>
<feature type="domain" description="Response regulatory" evidence="14">
    <location>
        <begin position="806"/>
        <end position="922"/>
    </location>
</feature>
<feature type="domain" description="PAS" evidence="15">
    <location>
        <begin position="162"/>
        <end position="207"/>
    </location>
</feature>
<evidence type="ECO:0000259" key="13">
    <source>
        <dbReference type="PROSITE" id="PS50109"/>
    </source>
</evidence>
<evidence type="ECO:0000256" key="7">
    <source>
        <dbReference type="ARBA" id="ARBA00022840"/>
    </source>
</evidence>
<evidence type="ECO:0000259" key="16">
    <source>
        <dbReference type="PROSITE" id="PS50113"/>
    </source>
</evidence>
<dbReference type="SUPFAM" id="SSF53850">
    <property type="entry name" value="Periplasmic binding protein-like II"/>
    <property type="match status" value="1"/>
</dbReference>
<dbReference type="PROSITE" id="PS50109">
    <property type="entry name" value="HIS_KIN"/>
    <property type="match status" value="1"/>
</dbReference>
<evidence type="ECO:0000256" key="11">
    <source>
        <dbReference type="PROSITE-ProRule" id="PRU00169"/>
    </source>
</evidence>
<dbReference type="InterPro" id="IPR005467">
    <property type="entry name" value="His_kinase_dom"/>
</dbReference>
<dbReference type="PROSITE" id="PS50112">
    <property type="entry name" value="PAS"/>
    <property type="match status" value="1"/>
</dbReference>
<dbReference type="PROSITE" id="PS50113">
    <property type="entry name" value="PAC"/>
    <property type="match status" value="1"/>
</dbReference>
<dbReference type="PRINTS" id="PR00344">
    <property type="entry name" value="BCTRLSENSOR"/>
</dbReference>
<feature type="modified residue" description="4-aspartylphosphate" evidence="11">
    <location>
        <position position="855"/>
    </location>
</feature>
<dbReference type="Pfam" id="PF13188">
    <property type="entry name" value="PAS_8"/>
    <property type="match status" value="1"/>
</dbReference>
<dbReference type="CDD" id="cd17546">
    <property type="entry name" value="REC_hyHK_CKI1_RcsC-like"/>
    <property type="match status" value="1"/>
</dbReference>
<dbReference type="SMART" id="SM00387">
    <property type="entry name" value="HATPase_c"/>
    <property type="match status" value="1"/>
</dbReference>
<dbReference type="Gene3D" id="3.40.190.10">
    <property type="entry name" value="Periplasmic binding protein-like II"/>
    <property type="match status" value="2"/>
</dbReference>
<evidence type="ECO:0000256" key="1">
    <source>
        <dbReference type="ARBA" id="ARBA00000085"/>
    </source>
</evidence>
<proteinExistence type="predicted"/>
<feature type="modified residue" description="4-aspartylphosphate" evidence="11">
    <location>
        <position position="714"/>
    </location>
</feature>
<dbReference type="PROSITE" id="PS50110">
    <property type="entry name" value="RESPONSE_REGULATORY"/>
    <property type="match status" value="2"/>
</dbReference>
<evidence type="ECO:0000256" key="10">
    <source>
        <dbReference type="ARBA" id="ARBA00068150"/>
    </source>
</evidence>
<dbReference type="Pfam" id="PF08448">
    <property type="entry name" value="PAS_4"/>
    <property type="match status" value="1"/>
</dbReference>
<keyword evidence="12" id="KW-1133">Transmembrane helix</keyword>
<evidence type="ECO:0000256" key="3">
    <source>
        <dbReference type="ARBA" id="ARBA00022553"/>
    </source>
</evidence>
<dbReference type="InterPro" id="IPR001789">
    <property type="entry name" value="Sig_transdc_resp-reg_receiver"/>
</dbReference>
<accession>A0A9D1U9H5</accession>
<comment type="catalytic activity">
    <reaction evidence="1">
        <text>ATP + protein L-histidine = ADP + protein N-phospho-L-histidine.</text>
        <dbReference type="EC" id="2.7.13.3"/>
    </reaction>
</comment>
<dbReference type="SUPFAM" id="SSF55874">
    <property type="entry name" value="ATPase domain of HSP90 chaperone/DNA topoisomerase II/histidine kinase"/>
    <property type="match status" value="1"/>
</dbReference>
<evidence type="ECO:0000256" key="2">
    <source>
        <dbReference type="ARBA" id="ARBA00012438"/>
    </source>
</evidence>
<dbReference type="NCBIfam" id="TIGR00229">
    <property type="entry name" value="sensory_box"/>
    <property type="match status" value="1"/>
</dbReference>
<dbReference type="InterPro" id="IPR036097">
    <property type="entry name" value="HisK_dim/P_sf"/>
</dbReference>